<accession>A0AA38RAY9</accession>
<evidence type="ECO:0000256" key="1">
    <source>
        <dbReference type="SAM" id="MobiDB-lite"/>
    </source>
</evidence>
<feature type="region of interest" description="Disordered" evidence="1">
    <location>
        <begin position="363"/>
        <end position="398"/>
    </location>
</feature>
<evidence type="ECO:0000313" key="4">
    <source>
        <dbReference type="Proteomes" id="UP001174691"/>
    </source>
</evidence>
<comment type="caution">
    <text evidence="3">The sequence shown here is derived from an EMBL/GenBank/DDBJ whole genome shotgun (WGS) entry which is preliminary data.</text>
</comment>
<feature type="transmembrane region" description="Helical" evidence="2">
    <location>
        <begin position="102"/>
        <end position="126"/>
    </location>
</feature>
<sequence>MADQPRRTLKKHNLRRQHQQPPSRVDPAVESWLAQAPLAAAKLTPEELRQWKLDDESSRRPGRGLYVTAVALRVLSLVSAFIVAVLGLQLLPSFYDYDKYRLAPLIVPGVLICAWDTLEFVVVCLRKSHKGMPRLVHLPADGVICLILAASIAGFWVALYNDGYWYISPSWWYSADAHDPGQYVAGLVFLIILLLIHATFLFSFLLCSHRVRRDEHIHTPRIMYLPGTGEAVVVLARPYPPEPTHQKQRKPPASPAIDLGPLPGTNGGTNLQVPGALQHALVSEPRLLQSPTAGPSQSAAHVLEDHRKGPLPQTVPPRKPVPGSKSVGTHYATPWPPDHVPDEAELGRAARGEAQAQWMTLADPELGWGNMRAPQDPMRDGDKSDLVRGTGTSALRTP</sequence>
<reference evidence="3" key="1">
    <citation type="submission" date="2022-07" db="EMBL/GenBank/DDBJ databases">
        <title>Fungi with potential for degradation of polypropylene.</title>
        <authorList>
            <person name="Gostincar C."/>
        </authorList>
    </citation>
    <scope>NUCLEOTIDE SEQUENCE</scope>
    <source>
        <strain evidence="3">EXF-13287</strain>
    </source>
</reference>
<name>A0AA38RAY9_9PEZI</name>
<evidence type="ECO:0000256" key="2">
    <source>
        <dbReference type="SAM" id="Phobius"/>
    </source>
</evidence>
<keyword evidence="2" id="KW-0472">Membrane</keyword>
<keyword evidence="4" id="KW-1185">Reference proteome</keyword>
<organism evidence="3 4">
    <name type="scientific">Coniochaeta hoffmannii</name>
    <dbReference type="NCBI Taxonomy" id="91930"/>
    <lineage>
        <taxon>Eukaryota</taxon>
        <taxon>Fungi</taxon>
        <taxon>Dikarya</taxon>
        <taxon>Ascomycota</taxon>
        <taxon>Pezizomycotina</taxon>
        <taxon>Sordariomycetes</taxon>
        <taxon>Sordariomycetidae</taxon>
        <taxon>Coniochaetales</taxon>
        <taxon>Coniochaetaceae</taxon>
        <taxon>Coniochaeta</taxon>
    </lineage>
</organism>
<feature type="region of interest" description="Disordered" evidence="1">
    <location>
        <begin position="1"/>
        <end position="26"/>
    </location>
</feature>
<keyword evidence="2" id="KW-0812">Transmembrane</keyword>
<feature type="transmembrane region" description="Helical" evidence="2">
    <location>
        <begin position="180"/>
        <end position="207"/>
    </location>
</feature>
<dbReference type="Proteomes" id="UP001174691">
    <property type="component" value="Unassembled WGS sequence"/>
</dbReference>
<gene>
    <name evidence="3" type="ORF">NKR19_g9238</name>
</gene>
<protein>
    <submittedName>
        <fullName evidence="3">Uncharacterized protein</fullName>
    </submittedName>
</protein>
<feature type="region of interest" description="Disordered" evidence="1">
    <location>
        <begin position="307"/>
        <end position="326"/>
    </location>
</feature>
<feature type="compositionally biased region" description="Basic residues" evidence="1">
    <location>
        <begin position="7"/>
        <end position="18"/>
    </location>
</feature>
<feature type="transmembrane region" description="Helical" evidence="2">
    <location>
        <begin position="65"/>
        <end position="90"/>
    </location>
</feature>
<feature type="region of interest" description="Disordered" evidence="1">
    <location>
        <begin position="240"/>
        <end position="270"/>
    </location>
</feature>
<evidence type="ECO:0000313" key="3">
    <source>
        <dbReference type="EMBL" id="KAJ9132572.1"/>
    </source>
</evidence>
<keyword evidence="2" id="KW-1133">Transmembrane helix</keyword>
<feature type="compositionally biased region" description="Basic and acidic residues" evidence="1">
    <location>
        <begin position="377"/>
        <end position="386"/>
    </location>
</feature>
<dbReference type="AlphaFoldDB" id="A0AA38RAY9"/>
<dbReference type="EMBL" id="JANBVN010000213">
    <property type="protein sequence ID" value="KAJ9132572.1"/>
    <property type="molecule type" value="Genomic_DNA"/>
</dbReference>
<proteinExistence type="predicted"/>
<feature type="transmembrane region" description="Helical" evidence="2">
    <location>
        <begin position="138"/>
        <end position="160"/>
    </location>
</feature>